<accession>A0A2I0CQP3</accession>
<comment type="caution">
    <text evidence="2">The sequence shown here is derived from an EMBL/GenBank/DDBJ whole genome shotgun (WGS) entry which is preliminary data.</text>
</comment>
<evidence type="ECO:0000313" key="3">
    <source>
        <dbReference type="Proteomes" id="UP000242861"/>
    </source>
</evidence>
<organism evidence="2 3">
    <name type="scientific">Pseudomonas fluvialis</name>
    <dbReference type="NCBI Taxonomy" id="1793966"/>
    <lineage>
        <taxon>Bacteria</taxon>
        <taxon>Pseudomonadati</taxon>
        <taxon>Pseudomonadota</taxon>
        <taxon>Gammaproteobacteria</taxon>
        <taxon>Pseudomonadales</taxon>
        <taxon>Pseudomonadaceae</taxon>
        <taxon>Pseudomonas</taxon>
    </lineage>
</organism>
<dbReference type="AlphaFoldDB" id="A0A2I0CQP3"/>
<dbReference type="SUPFAM" id="SSF53850">
    <property type="entry name" value="Periplasmic binding protein-like II"/>
    <property type="match status" value="1"/>
</dbReference>
<dbReference type="Gene3D" id="3.40.190.10">
    <property type="entry name" value="Periplasmic binding protein-like II"/>
    <property type="match status" value="2"/>
</dbReference>
<dbReference type="PANTHER" id="PTHR38834:SF3">
    <property type="entry name" value="SOLUTE-BINDING PROTEIN FAMILY 3_N-TERMINAL DOMAIN-CONTAINING PROTEIN"/>
    <property type="match status" value="1"/>
</dbReference>
<dbReference type="RefSeq" id="WP_101193333.1">
    <property type="nucleotide sequence ID" value="NZ_PIYS01000014.1"/>
</dbReference>
<reference evidence="3" key="1">
    <citation type="submission" date="2017-12" db="EMBL/GenBank/DDBJ databases">
        <authorList>
            <person name="Yu X.-Y."/>
        </authorList>
    </citation>
    <scope>NUCLEOTIDE SEQUENCE [LARGE SCALE GENOMIC DNA]</scope>
    <source>
        <strain evidence="3">ZYSR67-Z</strain>
    </source>
</reference>
<dbReference type="PANTHER" id="PTHR38834">
    <property type="entry name" value="PERIPLASMIC SUBSTRATE BINDING PROTEIN FAMILY 3"/>
    <property type="match status" value="1"/>
</dbReference>
<proteinExistence type="predicted"/>
<dbReference type="EMBL" id="PIYS01000014">
    <property type="protein sequence ID" value="PKF71383.1"/>
    <property type="molecule type" value="Genomic_DNA"/>
</dbReference>
<name>A0A2I0CQP3_9PSED</name>
<evidence type="ECO:0000313" key="2">
    <source>
        <dbReference type="EMBL" id="PKF71383.1"/>
    </source>
</evidence>
<protein>
    <submittedName>
        <fullName evidence="2">Amino acid ABC transporter substrate-binding protein</fullName>
    </submittedName>
</protein>
<keyword evidence="1" id="KW-0732">Signal</keyword>
<feature type="signal peptide" evidence="1">
    <location>
        <begin position="1"/>
        <end position="20"/>
    </location>
</feature>
<feature type="chain" id="PRO_5014183439" evidence="1">
    <location>
        <begin position="21"/>
        <end position="255"/>
    </location>
</feature>
<dbReference type="Proteomes" id="UP000242861">
    <property type="component" value="Unassembled WGS sequence"/>
</dbReference>
<evidence type="ECO:0000256" key="1">
    <source>
        <dbReference type="SAM" id="SignalP"/>
    </source>
</evidence>
<sequence length="255" mass="29042">MLTRPTLFLLGLTLSGVLLAAQPEPPVLHYLTESFPPYNYSDSNVLRGIAVDLLVSATQGSARPVTRSQIRLLPWPRAYRMALQEPGSVLFSTTRSAERETLFKWAGPICATRVVLLALKSRQIRIDDPQQLRQYRIGVVPEDIGEVASLRVGVPRQQLQRSSSADALARQLHAGRIDLWAYDEHVARWFLRNVRLDPEDFEVVHVLQEGELWYAFHPQTDDQQVRQLQEALDRVRRLPGKIGPSLYDDILLNYL</sequence>
<gene>
    <name evidence="2" type="ORF">CW360_07960</name>
</gene>